<dbReference type="AlphaFoldDB" id="A0A9P8L7V2"/>
<sequence length="118" mass="12177">MSSANPSPAVLSDRDINTSAPKSDDGEPSAAGSKKALEYHRQMLQSKLKGEEYGTTTTTTTATASERLLAPPVGPAGCGFADGCGGSSAMPQYVSPSDGIMSPCTAKLSAYKSKHFMK</sequence>
<reference evidence="2" key="1">
    <citation type="submission" date="2021-03" db="EMBL/GenBank/DDBJ databases">
        <title>Comparative genomics and phylogenomic investigation of the class Geoglossomycetes provide insights into ecological specialization and systematics.</title>
        <authorList>
            <person name="Melie T."/>
            <person name="Pirro S."/>
            <person name="Miller A.N."/>
            <person name="Quandt A."/>
        </authorList>
    </citation>
    <scope>NUCLEOTIDE SEQUENCE</scope>
    <source>
        <strain evidence="2">CAQ_001_2017</strain>
    </source>
</reference>
<name>A0A9P8L7V2_9PEZI</name>
<dbReference type="Proteomes" id="UP000750711">
    <property type="component" value="Unassembled WGS sequence"/>
</dbReference>
<dbReference type="EMBL" id="JAGHQM010001315">
    <property type="protein sequence ID" value="KAH0555887.1"/>
    <property type="molecule type" value="Genomic_DNA"/>
</dbReference>
<evidence type="ECO:0000256" key="1">
    <source>
        <dbReference type="SAM" id="MobiDB-lite"/>
    </source>
</evidence>
<organism evidence="2 3">
    <name type="scientific">Trichoglossum hirsutum</name>
    <dbReference type="NCBI Taxonomy" id="265104"/>
    <lineage>
        <taxon>Eukaryota</taxon>
        <taxon>Fungi</taxon>
        <taxon>Dikarya</taxon>
        <taxon>Ascomycota</taxon>
        <taxon>Pezizomycotina</taxon>
        <taxon>Geoglossomycetes</taxon>
        <taxon>Geoglossales</taxon>
        <taxon>Geoglossaceae</taxon>
        <taxon>Trichoglossum</taxon>
    </lineage>
</organism>
<protein>
    <submittedName>
        <fullName evidence="2">Uncharacterized protein</fullName>
    </submittedName>
</protein>
<evidence type="ECO:0000313" key="3">
    <source>
        <dbReference type="Proteomes" id="UP000750711"/>
    </source>
</evidence>
<evidence type="ECO:0000313" key="2">
    <source>
        <dbReference type="EMBL" id="KAH0555887.1"/>
    </source>
</evidence>
<feature type="region of interest" description="Disordered" evidence="1">
    <location>
        <begin position="1"/>
        <end position="68"/>
    </location>
</feature>
<accession>A0A9P8L7V2</accession>
<keyword evidence="3" id="KW-1185">Reference proteome</keyword>
<dbReference type="Pfam" id="PF05032">
    <property type="entry name" value="Spo12"/>
    <property type="match status" value="1"/>
</dbReference>
<proteinExistence type="predicted"/>
<feature type="compositionally biased region" description="Low complexity" evidence="1">
    <location>
        <begin position="55"/>
        <end position="64"/>
    </location>
</feature>
<dbReference type="InterPro" id="IPR007727">
    <property type="entry name" value="Spo12"/>
</dbReference>
<gene>
    <name evidence="2" type="ORF">GP486_006172</name>
</gene>
<comment type="caution">
    <text evidence="2">The sequence shown here is derived from an EMBL/GenBank/DDBJ whole genome shotgun (WGS) entry which is preliminary data.</text>
</comment>